<dbReference type="InterPro" id="IPR019080">
    <property type="entry name" value="YqaJ_viral_recombinase"/>
</dbReference>
<dbReference type="SUPFAM" id="SSF52980">
    <property type="entry name" value="Restriction endonuclease-like"/>
    <property type="match status" value="1"/>
</dbReference>
<dbReference type="PANTHER" id="PTHR46609">
    <property type="entry name" value="EXONUCLEASE, PHAGE-TYPE/RECB, C-TERMINAL DOMAIN-CONTAINING PROTEIN"/>
    <property type="match status" value="1"/>
</dbReference>
<dbReference type="Pfam" id="PF20700">
    <property type="entry name" value="Mutator"/>
    <property type="match status" value="1"/>
</dbReference>
<evidence type="ECO:0000313" key="5">
    <source>
        <dbReference type="Proteomes" id="UP001160148"/>
    </source>
</evidence>
<feature type="domain" description="Mutator-like transposase" evidence="3">
    <location>
        <begin position="2"/>
        <end position="213"/>
    </location>
</feature>
<dbReference type="InterPro" id="IPR011335">
    <property type="entry name" value="Restrct_endonuc-II-like"/>
</dbReference>
<sequence length="612" mass="71227">MCTVVADGQWSKRSYKTKYDALSGVATIIGYKTKKILFIGIRNRYCVICQRFKNKKTEGSTNHTCFMNWSKGATSIEADAVAEGFKKSVEMHGLKYNKLIGDGDSSVTKRLQEVMPYGPNFFIEKIECRNHLLRNYGTKLTGIVKNTKYPISIRNHIKKNPVRFRSAITKAMDYRSKLQYETKEEKIFGLRKDITNSFRHILGYHRLCEPYFCNGPKPNEINYIDEALTTGLLEEFIQIVNRLANNAESLLMNVDNNICEQFNSIINKHLSGKRINFSQRHNYNVRVEAALLSHNTSGKYIRTIHKALVQDKSPGDVGKKFLISKEKKNDQRRRRMLFNENVPRNTKHYGPDADYGLAEPLENDEPFDYDEIKLKFLNTLCMNMYQRNTLEEETRSQSNSKKWHIERQKRLTASNFGRVCKKRATTSCKNLVYDLVYRTFSSKATEYGKAMESSAIADFEKTMFLKVKPCGLYCDLEYPFLGASPDGVIDDDTIIEVKCPISAKDYDNFIDAFNDKKLPQCELFDKKLKLKKNSNYYYQIQGQMHICKKTKCYFVIYTSYWTSIERVDYDDDFWQTKMAPKLENFYMNCLLPELINPQFGKRLLVSDIKDPR</sequence>
<organism evidence="4 5">
    <name type="scientific">Macrosiphum euphorbiae</name>
    <name type="common">potato aphid</name>
    <dbReference type="NCBI Taxonomy" id="13131"/>
    <lineage>
        <taxon>Eukaryota</taxon>
        <taxon>Metazoa</taxon>
        <taxon>Ecdysozoa</taxon>
        <taxon>Arthropoda</taxon>
        <taxon>Hexapoda</taxon>
        <taxon>Insecta</taxon>
        <taxon>Pterygota</taxon>
        <taxon>Neoptera</taxon>
        <taxon>Paraneoptera</taxon>
        <taxon>Hemiptera</taxon>
        <taxon>Sternorrhyncha</taxon>
        <taxon>Aphidomorpha</taxon>
        <taxon>Aphidoidea</taxon>
        <taxon>Aphididae</taxon>
        <taxon>Macrosiphini</taxon>
        <taxon>Macrosiphum</taxon>
    </lineage>
</organism>
<evidence type="ECO:0008006" key="6">
    <source>
        <dbReference type="Google" id="ProtNLM"/>
    </source>
</evidence>
<dbReference type="InterPro" id="IPR049012">
    <property type="entry name" value="Mutator_transp_dom"/>
</dbReference>
<protein>
    <recommendedName>
        <fullName evidence="6">YqaJ viral recombinase domain-containing protein</fullName>
    </recommendedName>
</protein>
<keyword evidence="5" id="KW-1185">Reference proteome</keyword>
<name>A0AAV0Y6F1_9HEMI</name>
<evidence type="ECO:0000259" key="2">
    <source>
        <dbReference type="Pfam" id="PF09588"/>
    </source>
</evidence>
<dbReference type="AlphaFoldDB" id="A0AAV0Y6F1"/>
<evidence type="ECO:0000313" key="4">
    <source>
        <dbReference type="EMBL" id="CAI6375976.1"/>
    </source>
</evidence>
<dbReference type="GO" id="GO:0006281">
    <property type="term" value="P:DNA repair"/>
    <property type="evidence" value="ECO:0007669"/>
    <property type="project" value="UniProtKB-ARBA"/>
</dbReference>
<dbReference type="Pfam" id="PF09588">
    <property type="entry name" value="YqaJ"/>
    <property type="match status" value="1"/>
</dbReference>
<comment type="caution">
    <text evidence="4">The sequence shown here is derived from an EMBL/GenBank/DDBJ whole genome shotgun (WGS) entry which is preliminary data.</text>
</comment>
<feature type="domain" description="YqaJ viral recombinase" evidence="2">
    <location>
        <begin position="402"/>
        <end position="547"/>
    </location>
</feature>
<feature type="region of interest" description="Disordered" evidence="1">
    <location>
        <begin position="332"/>
        <end position="355"/>
    </location>
</feature>
<dbReference type="Gene3D" id="3.90.320.10">
    <property type="match status" value="1"/>
</dbReference>
<proteinExistence type="predicted"/>
<evidence type="ECO:0000256" key="1">
    <source>
        <dbReference type="SAM" id="MobiDB-lite"/>
    </source>
</evidence>
<dbReference type="EMBL" id="CARXXK010001406">
    <property type="protein sequence ID" value="CAI6375976.1"/>
    <property type="molecule type" value="Genomic_DNA"/>
</dbReference>
<accession>A0AAV0Y6F1</accession>
<dbReference type="InterPro" id="IPR011604">
    <property type="entry name" value="PDDEXK-like_dom_sf"/>
</dbReference>
<dbReference type="CDD" id="cd22343">
    <property type="entry name" value="PDDEXK_lambda_exonuclease-like"/>
    <property type="match status" value="1"/>
</dbReference>
<dbReference type="Proteomes" id="UP001160148">
    <property type="component" value="Unassembled WGS sequence"/>
</dbReference>
<reference evidence="4 5" key="1">
    <citation type="submission" date="2023-01" db="EMBL/GenBank/DDBJ databases">
        <authorList>
            <person name="Whitehead M."/>
        </authorList>
    </citation>
    <scope>NUCLEOTIDE SEQUENCE [LARGE SCALE GENOMIC DNA]</scope>
</reference>
<dbReference type="InterPro" id="IPR051703">
    <property type="entry name" value="NF-kappa-B_Signaling_Reg"/>
</dbReference>
<evidence type="ECO:0000259" key="3">
    <source>
        <dbReference type="Pfam" id="PF20700"/>
    </source>
</evidence>
<gene>
    <name evidence="4" type="ORF">MEUPH1_LOCUS29409</name>
</gene>
<dbReference type="PANTHER" id="PTHR46609:SF8">
    <property type="entry name" value="YQAJ VIRAL RECOMBINASE DOMAIN-CONTAINING PROTEIN"/>
    <property type="match status" value="1"/>
</dbReference>